<dbReference type="AlphaFoldDB" id="A0A0A1TPA3"/>
<proteinExistence type="predicted"/>
<accession>A0A0A1TPA3</accession>
<dbReference type="PROSITE" id="PS50011">
    <property type="entry name" value="PROTEIN_KINASE_DOM"/>
    <property type="match status" value="1"/>
</dbReference>
<gene>
    <name evidence="2" type="ORF">VHEMI09039</name>
</gene>
<dbReference type="GO" id="GO:0005524">
    <property type="term" value="F:ATP binding"/>
    <property type="evidence" value="ECO:0007669"/>
    <property type="project" value="InterPro"/>
</dbReference>
<dbReference type="InterPro" id="IPR011009">
    <property type="entry name" value="Kinase-like_dom_sf"/>
</dbReference>
<feature type="domain" description="Protein kinase" evidence="1">
    <location>
        <begin position="1"/>
        <end position="116"/>
    </location>
</feature>
<keyword evidence="3" id="KW-1185">Reference proteome</keyword>
<protein>
    <recommendedName>
        <fullName evidence="1">Protein kinase domain-containing protein</fullName>
    </recommendedName>
</protein>
<sequence length="116" mass="12825">MDDHGFILGILLSHIDRADRPLSARVQPDVPNDPPPTIRRKWMEQLESILGALHDGGLVWGDAKAENVLIDRDNNAWITDFGGGYTEGWVDKELAETVDGDLMGMAKIKRLLFASG</sequence>
<reference evidence="2 3" key="1">
    <citation type="journal article" date="2015" name="Genome Announc.">
        <title>Draft Genome Sequence and Gene Annotation of the Entomopathogenic Fungus Verticillium hemipterigenum.</title>
        <authorList>
            <person name="Horn F."/>
            <person name="Habel A."/>
            <person name="Scharf D.H."/>
            <person name="Dworschak J."/>
            <person name="Brakhage A.A."/>
            <person name="Guthke R."/>
            <person name="Hertweck C."/>
            <person name="Linde J."/>
        </authorList>
    </citation>
    <scope>NUCLEOTIDE SEQUENCE [LARGE SCALE GENOMIC DNA]</scope>
</reference>
<dbReference type="STRING" id="1531966.A0A0A1TPA3"/>
<dbReference type="Gene3D" id="1.10.510.10">
    <property type="entry name" value="Transferase(Phosphotransferase) domain 1"/>
    <property type="match status" value="1"/>
</dbReference>
<evidence type="ECO:0000313" key="3">
    <source>
        <dbReference type="Proteomes" id="UP000039046"/>
    </source>
</evidence>
<dbReference type="Proteomes" id="UP000039046">
    <property type="component" value="Unassembled WGS sequence"/>
</dbReference>
<dbReference type="EMBL" id="CDHN01000005">
    <property type="protein sequence ID" value="CEJ93450.1"/>
    <property type="molecule type" value="Genomic_DNA"/>
</dbReference>
<evidence type="ECO:0000259" key="1">
    <source>
        <dbReference type="PROSITE" id="PS50011"/>
    </source>
</evidence>
<dbReference type="InterPro" id="IPR000719">
    <property type="entry name" value="Prot_kinase_dom"/>
</dbReference>
<dbReference type="SUPFAM" id="SSF56112">
    <property type="entry name" value="Protein kinase-like (PK-like)"/>
    <property type="match status" value="1"/>
</dbReference>
<dbReference type="HOGENOM" id="CLU_035264_5_0_1"/>
<evidence type="ECO:0000313" key="2">
    <source>
        <dbReference type="EMBL" id="CEJ93450.1"/>
    </source>
</evidence>
<dbReference type="OrthoDB" id="4062651at2759"/>
<name>A0A0A1TPA3_9HYPO</name>
<organism evidence="2 3">
    <name type="scientific">[Torrubiella] hemipterigena</name>
    <dbReference type="NCBI Taxonomy" id="1531966"/>
    <lineage>
        <taxon>Eukaryota</taxon>
        <taxon>Fungi</taxon>
        <taxon>Dikarya</taxon>
        <taxon>Ascomycota</taxon>
        <taxon>Pezizomycotina</taxon>
        <taxon>Sordariomycetes</taxon>
        <taxon>Hypocreomycetidae</taxon>
        <taxon>Hypocreales</taxon>
        <taxon>Clavicipitaceae</taxon>
        <taxon>Clavicipitaceae incertae sedis</taxon>
        <taxon>'Torrubiella' clade</taxon>
    </lineage>
</organism>
<dbReference type="GO" id="GO:0004672">
    <property type="term" value="F:protein kinase activity"/>
    <property type="evidence" value="ECO:0007669"/>
    <property type="project" value="InterPro"/>
</dbReference>